<feature type="chain" id="PRO_5020874340" description="Peptidyl-prolyl cis-trans isomerase" evidence="7">
    <location>
        <begin position="23"/>
        <end position="312"/>
    </location>
</feature>
<dbReference type="EC" id="5.2.1.8" evidence="6"/>
<feature type="domain" description="PPIase FKBP-type" evidence="8">
    <location>
        <begin position="83"/>
        <end position="171"/>
    </location>
</feature>
<evidence type="ECO:0000259" key="8">
    <source>
        <dbReference type="PROSITE" id="PS50059"/>
    </source>
</evidence>
<evidence type="ECO:0000313" key="9">
    <source>
        <dbReference type="EMBL" id="TFD68595.1"/>
    </source>
</evidence>
<dbReference type="InterPro" id="IPR046357">
    <property type="entry name" value="PPIase_dom_sf"/>
</dbReference>
<dbReference type="SUPFAM" id="SSF54534">
    <property type="entry name" value="FKBP-like"/>
    <property type="match status" value="2"/>
</dbReference>
<dbReference type="GO" id="GO:0003755">
    <property type="term" value="F:peptidyl-prolyl cis-trans isomerase activity"/>
    <property type="evidence" value="ECO:0007669"/>
    <property type="project" value="UniProtKB-UniRule"/>
</dbReference>
<dbReference type="RefSeq" id="WP_134552351.1">
    <property type="nucleotide sequence ID" value="NZ_SOHL01000025.1"/>
</dbReference>
<evidence type="ECO:0000256" key="3">
    <source>
        <dbReference type="ARBA" id="ARBA00023110"/>
    </source>
</evidence>
<gene>
    <name evidence="9" type="ORF">E3T50_12655</name>
</gene>
<feature type="signal peptide" evidence="7">
    <location>
        <begin position="1"/>
        <end position="22"/>
    </location>
</feature>
<evidence type="ECO:0000256" key="5">
    <source>
        <dbReference type="PROSITE-ProRule" id="PRU00277"/>
    </source>
</evidence>
<dbReference type="AlphaFoldDB" id="A0A4R9AS65"/>
<proteinExistence type="inferred from homology"/>
<organism evidence="9 10">
    <name type="scientific">Cryobacterium gelidum</name>
    <dbReference type="NCBI Taxonomy" id="1259164"/>
    <lineage>
        <taxon>Bacteria</taxon>
        <taxon>Bacillati</taxon>
        <taxon>Actinomycetota</taxon>
        <taxon>Actinomycetes</taxon>
        <taxon>Micrococcales</taxon>
        <taxon>Microbacteriaceae</taxon>
        <taxon>Cryobacterium</taxon>
    </lineage>
</organism>
<evidence type="ECO:0000256" key="4">
    <source>
        <dbReference type="ARBA" id="ARBA00023235"/>
    </source>
</evidence>
<name>A0A4R9AS65_9MICO</name>
<accession>A0A4R9AS65</accession>
<keyword evidence="7" id="KW-0732">Signal</keyword>
<keyword evidence="3 5" id="KW-0697">Rotamase</keyword>
<dbReference type="EMBL" id="SOHL01000025">
    <property type="protein sequence ID" value="TFD68595.1"/>
    <property type="molecule type" value="Genomic_DNA"/>
</dbReference>
<comment type="similarity">
    <text evidence="2 6">Belongs to the FKBP-type PPIase family.</text>
</comment>
<dbReference type="PANTHER" id="PTHR43811:SF23">
    <property type="entry name" value="FKBP-TYPE 22 KDA PEPTIDYL-PROLYL CIS-TRANS ISOMERASE"/>
    <property type="match status" value="1"/>
</dbReference>
<dbReference type="Gene3D" id="3.10.50.40">
    <property type="match status" value="2"/>
</dbReference>
<dbReference type="PROSITE" id="PS50059">
    <property type="entry name" value="FKBP_PPIASE"/>
    <property type="match status" value="2"/>
</dbReference>
<dbReference type="InterPro" id="IPR001179">
    <property type="entry name" value="PPIase_FKBP_dom"/>
</dbReference>
<reference evidence="9 10" key="1">
    <citation type="submission" date="2019-03" db="EMBL/GenBank/DDBJ databases">
        <title>Genomics of glacier-inhabiting Cryobacterium strains.</title>
        <authorList>
            <person name="Liu Q."/>
            <person name="Xin Y.-H."/>
        </authorList>
    </citation>
    <scope>NUCLEOTIDE SEQUENCE [LARGE SCALE GENOMIC DNA]</scope>
    <source>
        <strain evidence="9 10">Hz16</strain>
    </source>
</reference>
<comment type="caution">
    <text evidence="9">The sequence shown here is derived from an EMBL/GenBank/DDBJ whole genome shotgun (WGS) entry which is preliminary data.</text>
</comment>
<evidence type="ECO:0000256" key="1">
    <source>
        <dbReference type="ARBA" id="ARBA00000971"/>
    </source>
</evidence>
<keyword evidence="4 5" id="KW-0413">Isomerase</keyword>
<dbReference type="Pfam" id="PF00254">
    <property type="entry name" value="FKBP_C"/>
    <property type="match status" value="1"/>
</dbReference>
<keyword evidence="10" id="KW-1185">Reference proteome</keyword>
<sequence>MRKASALIVTAGLLMTALTACASPGTGQASCDTGATSGPASDLVSVTGDFGSAPDVHFPTPLKSSTTQRTEVIAGSGQRVVAGQMVSVELNLYNGTTGAALQVSAFDGSTAMPLALGDTTLPGIVDGLVCAREGGRVAVVIAPEDGIGANDQLGIAATDSLVLVVDIVKAFLPQADGVDQAVANGLPAVVLDANGTPGIVVPSGDLPKDLEVGVLKKGAGDKVQDDSTVIIHYTGVLWEGDTVFESTWPTRSPRLTPLTDLPAGLATAISGQTVGSQLVVVVPPALGYGPDMQGEVPGGSTLVYAVDILGIN</sequence>
<evidence type="ECO:0000256" key="2">
    <source>
        <dbReference type="ARBA" id="ARBA00006577"/>
    </source>
</evidence>
<protein>
    <recommendedName>
        <fullName evidence="6">Peptidyl-prolyl cis-trans isomerase</fullName>
        <ecNumber evidence="6">5.2.1.8</ecNumber>
    </recommendedName>
</protein>
<evidence type="ECO:0000256" key="7">
    <source>
        <dbReference type="SAM" id="SignalP"/>
    </source>
</evidence>
<evidence type="ECO:0000313" key="10">
    <source>
        <dbReference type="Proteomes" id="UP000297983"/>
    </source>
</evidence>
<dbReference type="PROSITE" id="PS51257">
    <property type="entry name" value="PROKAR_LIPOPROTEIN"/>
    <property type="match status" value="1"/>
</dbReference>
<evidence type="ECO:0000256" key="6">
    <source>
        <dbReference type="RuleBase" id="RU003915"/>
    </source>
</evidence>
<dbReference type="Proteomes" id="UP000297983">
    <property type="component" value="Unassembled WGS sequence"/>
</dbReference>
<comment type="catalytic activity">
    <reaction evidence="1 5 6">
        <text>[protein]-peptidylproline (omega=180) = [protein]-peptidylproline (omega=0)</text>
        <dbReference type="Rhea" id="RHEA:16237"/>
        <dbReference type="Rhea" id="RHEA-COMP:10747"/>
        <dbReference type="Rhea" id="RHEA-COMP:10748"/>
        <dbReference type="ChEBI" id="CHEBI:83833"/>
        <dbReference type="ChEBI" id="CHEBI:83834"/>
        <dbReference type="EC" id="5.2.1.8"/>
    </reaction>
</comment>
<dbReference type="PANTHER" id="PTHR43811">
    <property type="entry name" value="FKBP-TYPE PEPTIDYL-PROLYL CIS-TRANS ISOMERASE FKPA"/>
    <property type="match status" value="1"/>
</dbReference>
<feature type="domain" description="PPIase FKBP-type" evidence="8">
    <location>
        <begin position="226"/>
        <end position="312"/>
    </location>
</feature>